<feature type="domain" description="Core-binding (CB)" evidence="4">
    <location>
        <begin position="70"/>
        <end position="152"/>
    </location>
</feature>
<dbReference type="Gene3D" id="1.10.443.10">
    <property type="entry name" value="Intergrase catalytic core"/>
    <property type="match status" value="1"/>
</dbReference>
<feature type="region of interest" description="Disordered" evidence="3">
    <location>
        <begin position="235"/>
        <end position="258"/>
    </location>
</feature>
<name>A0ABQ0LPY7_MYCCL</name>
<dbReference type="PANTHER" id="PTHR34605:SF3">
    <property type="entry name" value="P CELL-TYPE AGGLUTINATION PROTEIN MAP4-LIKE-RELATED"/>
    <property type="match status" value="1"/>
</dbReference>
<evidence type="ECO:0000256" key="1">
    <source>
        <dbReference type="ARBA" id="ARBA00023125"/>
    </source>
</evidence>
<sequence length="393" mass="43595">MRTDNPALCSFKSRLTNVAPQTPTHTRPSSRQNPSPRPIHKLHTPHRKSGLFTDINHMPARIQAPFLGATRLERQIQSVLERGWASGTVDNYGSSVTRFREFCRREHIPRSLQLPAHEFVLCAFAASSARVHAGTTARKNISALKAWHIVNDQPWLGGPRLQYVLAGVENLTPTSSKRPPRPPISSAMLAELHRGLDFSAPLDVAVYAAACVAFWGQCRLGELLPISQIDRSLNEKPTRANVTQSGSSKPSTKIRLPHTKTQKAGDDVFLVDQSRPFNPRTALQIHLTVNTLPSSSSLFAYRDRHGAPRLLTRSIFLERCNTVWTAVGYPRTTGHSFRIGGTTELLLNNVPPAVVKAMGRWSSDAFMKYWRSLDIIAPLHGSNLHTKAARLLG</sequence>
<feature type="compositionally biased region" description="Polar residues" evidence="3">
    <location>
        <begin position="240"/>
        <end position="251"/>
    </location>
</feature>
<reference evidence="5" key="1">
    <citation type="submission" date="2014-09" db="EMBL/GenBank/DDBJ databases">
        <title>Genome sequence of the luminous mushroom Mycena chlorophos for searching fungal bioluminescence genes.</title>
        <authorList>
            <person name="Tanaka Y."/>
            <person name="Kasuga D."/>
            <person name="Oba Y."/>
            <person name="Hase S."/>
            <person name="Sato K."/>
            <person name="Oba Y."/>
            <person name="Sakakibara Y."/>
        </authorList>
    </citation>
    <scope>NUCLEOTIDE SEQUENCE</scope>
</reference>
<organism evidence="5 6">
    <name type="scientific">Mycena chlorophos</name>
    <name type="common">Agaric fungus</name>
    <name type="synonym">Agaricus chlorophos</name>
    <dbReference type="NCBI Taxonomy" id="658473"/>
    <lineage>
        <taxon>Eukaryota</taxon>
        <taxon>Fungi</taxon>
        <taxon>Dikarya</taxon>
        <taxon>Basidiomycota</taxon>
        <taxon>Agaricomycotina</taxon>
        <taxon>Agaricomycetes</taxon>
        <taxon>Agaricomycetidae</taxon>
        <taxon>Agaricales</taxon>
        <taxon>Marasmiineae</taxon>
        <taxon>Mycenaceae</taxon>
        <taxon>Mycena</taxon>
    </lineage>
</organism>
<keyword evidence="2" id="KW-0233">DNA recombination</keyword>
<dbReference type="InterPro" id="IPR013762">
    <property type="entry name" value="Integrase-like_cat_sf"/>
</dbReference>
<dbReference type="SUPFAM" id="SSF47823">
    <property type="entry name" value="lambda integrase-like, N-terminal domain"/>
    <property type="match status" value="1"/>
</dbReference>
<dbReference type="InterPro" id="IPR044068">
    <property type="entry name" value="CB"/>
</dbReference>
<dbReference type="InterPro" id="IPR010998">
    <property type="entry name" value="Integrase_recombinase_N"/>
</dbReference>
<keyword evidence="1" id="KW-0238">DNA-binding</keyword>
<evidence type="ECO:0000259" key="4">
    <source>
        <dbReference type="PROSITE" id="PS51900"/>
    </source>
</evidence>
<evidence type="ECO:0000256" key="2">
    <source>
        <dbReference type="ARBA" id="ARBA00023172"/>
    </source>
</evidence>
<gene>
    <name evidence="5" type="ORF">MCHLO_10142</name>
</gene>
<dbReference type="InterPro" id="IPR052925">
    <property type="entry name" value="Phage_Integrase-like_Recomb"/>
</dbReference>
<feature type="compositionally biased region" description="Polar residues" evidence="3">
    <location>
        <begin position="13"/>
        <end position="26"/>
    </location>
</feature>
<dbReference type="Proteomes" id="UP000815677">
    <property type="component" value="Unassembled WGS sequence"/>
</dbReference>
<dbReference type="SUPFAM" id="SSF56349">
    <property type="entry name" value="DNA breaking-rejoining enzymes"/>
    <property type="match status" value="1"/>
</dbReference>
<evidence type="ECO:0000256" key="3">
    <source>
        <dbReference type="SAM" id="MobiDB-lite"/>
    </source>
</evidence>
<dbReference type="PANTHER" id="PTHR34605">
    <property type="entry name" value="PHAGE_INTEGRASE DOMAIN-CONTAINING PROTEIN"/>
    <property type="match status" value="1"/>
</dbReference>
<evidence type="ECO:0000313" key="6">
    <source>
        <dbReference type="Proteomes" id="UP000815677"/>
    </source>
</evidence>
<evidence type="ECO:0000313" key="5">
    <source>
        <dbReference type="EMBL" id="GAT53151.1"/>
    </source>
</evidence>
<dbReference type="PROSITE" id="PS51900">
    <property type="entry name" value="CB"/>
    <property type="match status" value="1"/>
</dbReference>
<protein>
    <recommendedName>
        <fullName evidence="4">Core-binding (CB) domain-containing protein</fullName>
    </recommendedName>
</protein>
<dbReference type="EMBL" id="DF848194">
    <property type="protein sequence ID" value="GAT53151.1"/>
    <property type="molecule type" value="Genomic_DNA"/>
</dbReference>
<proteinExistence type="predicted"/>
<keyword evidence="6" id="KW-1185">Reference proteome</keyword>
<accession>A0ABQ0LPY7</accession>
<feature type="region of interest" description="Disordered" evidence="3">
    <location>
        <begin position="1"/>
        <end position="45"/>
    </location>
</feature>
<dbReference type="Gene3D" id="1.10.150.130">
    <property type="match status" value="1"/>
</dbReference>
<dbReference type="InterPro" id="IPR011010">
    <property type="entry name" value="DNA_brk_join_enz"/>
</dbReference>